<dbReference type="EMBL" id="AAPE02038703">
    <property type="status" value="NOT_ANNOTATED_CDS"/>
    <property type="molecule type" value="Genomic_DNA"/>
</dbReference>
<dbReference type="FunCoup" id="G1P4B8">
    <property type="interactions" value="2192"/>
</dbReference>
<organism evidence="14 15">
    <name type="scientific">Myotis lucifugus</name>
    <name type="common">Little brown bat</name>
    <dbReference type="NCBI Taxonomy" id="59463"/>
    <lineage>
        <taxon>Eukaryota</taxon>
        <taxon>Metazoa</taxon>
        <taxon>Chordata</taxon>
        <taxon>Craniata</taxon>
        <taxon>Vertebrata</taxon>
        <taxon>Euteleostomi</taxon>
        <taxon>Mammalia</taxon>
        <taxon>Eutheria</taxon>
        <taxon>Laurasiatheria</taxon>
        <taxon>Chiroptera</taxon>
        <taxon>Yangochiroptera</taxon>
        <taxon>Vespertilionidae</taxon>
        <taxon>Myotis</taxon>
    </lineage>
</organism>
<dbReference type="STRING" id="59463.ENSMLUP00000004796"/>
<dbReference type="InParanoid" id="G1P4B8"/>
<gene>
    <name evidence="14" type="primary">ACD</name>
</gene>
<dbReference type="Pfam" id="PF10341">
    <property type="entry name" value="TPP1"/>
    <property type="match status" value="1"/>
</dbReference>
<dbReference type="GO" id="GO:0032211">
    <property type="term" value="P:negative regulation of telomere maintenance via telomerase"/>
    <property type="evidence" value="ECO:0007669"/>
    <property type="project" value="Ensembl"/>
</dbReference>
<dbReference type="GO" id="GO:0032202">
    <property type="term" value="P:telomere assembly"/>
    <property type="evidence" value="ECO:0007669"/>
    <property type="project" value="Ensembl"/>
</dbReference>
<feature type="compositionally biased region" description="Low complexity" evidence="12">
    <location>
        <begin position="389"/>
        <end position="401"/>
    </location>
</feature>
<keyword evidence="3" id="KW-0158">Chromosome</keyword>
<dbReference type="GO" id="GO:0030326">
    <property type="term" value="P:embryonic limb morphogenesis"/>
    <property type="evidence" value="ECO:0007669"/>
    <property type="project" value="Ensembl"/>
</dbReference>
<evidence type="ECO:0000256" key="2">
    <source>
        <dbReference type="ARBA" id="ARBA00004574"/>
    </source>
</evidence>
<dbReference type="GeneTree" id="ENSGT00390000004877"/>
<dbReference type="GO" id="GO:0031848">
    <property type="term" value="P:protection from non-homologous end joining at telomere"/>
    <property type="evidence" value="ECO:0007669"/>
    <property type="project" value="Ensembl"/>
</dbReference>
<dbReference type="GO" id="GO:0070203">
    <property type="term" value="P:regulation of establishment of protein localization to telomere"/>
    <property type="evidence" value="ECO:0007669"/>
    <property type="project" value="Ensembl"/>
</dbReference>
<dbReference type="GO" id="GO:0070200">
    <property type="term" value="P:establishment of protein localization to telomere"/>
    <property type="evidence" value="ECO:0007669"/>
    <property type="project" value="Ensembl"/>
</dbReference>
<reference evidence="14 15" key="1">
    <citation type="journal article" date="2011" name="Nature">
        <title>A high-resolution map of human evolutionary constraint using 29 mammals.</title>
        <authorList>
            <person name="Lindblad-Toh K."/>
            <person name="Garber M."/>
            <person name="Zuk O."/>
            <person name="Lin M.F."/>
            <person name="Parker B.J."/>
            <person name="Washietl S."/>
            <person name="Kheradpour P."/>
            <person name="Ernst J."/>
            <person name="Jordan G."/>
            <person name="Mauceli E."/>
            <person name="Ward L.D."/>
            <person name="Lowe C.B."/>
            <person name="Holloway A.K."/>
            <person name="Clamp M."/>
            <person name="Gnerre S."/>
            <person name="Alfoldi J."/>
            <person name="Beal K."/>
            <person name="Chang J."/>
            <person name="Clawson H."/>
            <person name="Cuff J."/>
            <person name="Di Palma F."/>
            <person name="Fitzgerald S."/>
            <person name="Flicek P."/>
            <person name="Guttman M."/>
            <person name="Hubisz M.J."/>
            <person name="Jaffe D.B."/>
            <person name="Jungreis I."/>
            <person name="Kent W.J."/>
            <person name="Kostka D."/>
            <person name="Lara M."/>
            <person name="Martins A.L."/>
            <person name="Massingham T."/>
            <person name="Moltke I."/>
            <person name="Raney B.J."/>
            <person name="Rasmussen M.D."/>
            <person name="Robinson J."/>
            <person name="Stark A."/>
            <person name="Vilella A.J."/>
            <person name="Wen J."/>
            <person name="Xie X."/>
            <person name="Zody M.C."/>
            <person name="Baldwin J."/>
            <person name="Bloom T."/>
            <person name="Chin C.W."/>
            <person name="Heiman D."/>
            <person name="Nicol R."/>
            <person name="Nusbaum C."/>
            <person name="Young S."/>
            <person name="Wilkinson J."/>
            <person name="Worley K.C."/>
            <person name="Kovar C.L."/>
            <person name="Muzny D.M."/>
            <person name="Gibbs R.A."/>
            <person name="Cree A."/>
            <person name="Dihn H.H."/>
            <person name="Fowler G."/>
            <person name="Jhangiani S."/>
            <person name="Joshi V."/>
            <person name="Lee S."/>
            <person name="Lewis L.R."/>
            <person name="Nazareth L.V."/>
            <person name="Okwuonu G."/>
            <person name="Santibanez J."/>
            <person name="Warren W.C."/>
            <person name="Mardis E.R."/>
            <person name="Weinstock G.M."/>
            <person name="Wilson R.K."/>
            <person name="Delehaunty K."/>
            <person name="Dooling D."/>
            <person name="Fronik C."/>
            <person name="Fulton L."/>
            <person name="Fulton B."/>
            <person name="Graves T."/>
            <person name="Minx P."/>
            <person name="Sodergren E."/>
            <person name="Birney E."/>
            <person name="Margulies E.H."/>
            <person name="Herrero J."/>
            <person name="Green E.D."/>
            <person name="Haussler D."/>
            <person name="Siepel A."/>
            <person name="Goldman N."/>
            <person name="Pollard K.S."/>
            <person name="Pedersen J.S."/>
            <person name="Lander E.S."/>
            <person name="Kellis M."/>
        </authorList>
    </citation>
    <scope>NUCLEOTIDE SEQUENCE [LARGE SCALE GENOMIC DNA]</scope>
</reference>
<evidence type="ECO:0000256" key="12">
    <source>
        <dbReference type="SAM" id="MobiDB-lite"/>
    </source>
</evidence>
<keyword evidence="9" id="KW-0539">Nucleus</keyword>
<dbReference type="GO" id="GO:0044877">
    <property type="term" value="F:protein-containing complex binding"/>
    <property type="evidence" value="ECO:0007669"/>
    <property type="project" value="Ensembl"/>
</dbReference>
<dbReference type="OMA" id="FDCLEEH"/>
<dbReference type="HOGENOM" id="CLU_619569_0_0_1"/>
<dbReference type="GO" id="GO:0070182">
    <property type="term" value="F:DNA polymerase binding"/>
    <property type="evidence" value="ECO:0007669"/>
    <property type="project" value="Ensembl"/>
</dbReference>
<evidence type="ECO:0000256" key="4">
    <source>
        <dbReference type="ARBA" id="ARBA00022499"/>
    </source>
</evidence>
<evidence type="ECO:0000256" key="10">
    <source>
        <dbReference type="ARBA" id="ARBA00053730"/>
    </source>
</evidence>
<evidence type="ECO:0000259" key="13">
    <source>
        <dbReference type="Pfam" id="PF10341"/>
    </source>
</evidence>
<dbReference type="InterPro" id="IPR019437">
    <property type="entry name" value="TPP1/Est3"/>
</dbReference>
<comment type="subunit">
    <text evidence="11">Component of the shelterin complex (telosome) composed of TERF1, TERF2, TINF2, TERF2IP ACD and POT1. Forms heterodimers with POT1. Identified in a complex with POT1 and single-stranded telomeric DNA. Interacts with STN1 and TINF2.</text>
</comment>
<evidence type="ECO:0000256" key="3">
    <source>
        <dbReference type="ARBA" id="ARBA00022454"/>
    </source>
</evidence>
<keyword evidence="5" id="KW-0597">Phosphoprotein</keyword>
<dbReference type="GO" id="GO:0001655">
    <property type="term" value="P:urogenital system development"/>
    <property type="evidence" value="ECO:0007669"/>
    <property type="project" value="Ensembl"/>
</dbReference>
<dbReference type="GO" id="GO:0070198">
    <property type="term" value="P:protein localization to chromosome, telomeric region"/>
    <property type="evidence" value="ECO:0007669"/>
    <property type="project" value="Ensembl"/>
</dbReference>
<reference evidence="14" key="3">
    <citation type="submission" date="2025-09" db="UniProtKB">
        <authorList>
            <consortium name="Ensembl"/>
        </authorList>
    </citation>
    <scope>IDENTIFICATION</scope>
</reference>
<dbReference type="AlphaFoldDB" id="G1P4B8"/>
<name>G1P4B8_MYOLU</name>
<evidence type="ECO:0000256" key="11">
    <source>
        <dbReference type="ARBA" id="ARBA00063822"/>
    </source>
</evidence>
<sequence>GRPRRVSGFVAQRGNKQVPPSGHAFPLPLKGGTGRPRETWVSGAPLNSAAGMARLRSVVLRPWIRELVLGLERLSSPRAGQLLQVLQEAEAEAPGPSCAPDKSDVGAALLVSDGTHSVRCLVTRETLDASDWEEKEFGFRGAEGRLLLLQDCEVRVQVAEGSAPAEFYLQVHRFSLMPTEQPRDWVIGCNQDPDVQKKLKDCLEEHLSESASSNAGLSLTQLLDEVQGEEEHQGALVRLAESCLMLSGPCTAPPLTRWATSSHLAMGEAVYTVPSLWLHISEDDQQVLNSLGAGQRTQGPELPPPDPALQDLSLTLSSSLSSLSSSGNPALCSHMSSQESGASVSLLPALSLAAPDTGQKGSSQSQPAICSTPHPLPPSSPQPSHITNSPLLSSTPSLSPLGHIPNSHQADVTRPQPQKPRLEFKELGLPPKNWQHSPRIRTTEGVLESSPVWDPPKKHRDGSAFQYKYAPPCTSLCAQVQAARLPPQLLAWALHFLMEPQPESEQTQV</sequence>
<feature type="domain" description="Shelterin complex subunit TPP1/Est3" evidence="13">
    <location>
        <begin position="60"/>
        <end position="207"/>
    </location>
</feature>
<keyword evidence="8" id="KW-0238">DNA-binding</keyword>
<comment type="subcellular location">
    <subcellularLocation>
        <location evidence="2">Chromosome</location>
        <location evidence="2">Telomere</location>
    </subcellularLocation>
    <subcellularLocation>
        <location evidence="1">Nucleus</location>
    </subcellularLocation>
</comment>
<dbReference type="eggNOG" id="ENOG502SAN8">
    <property type="taxonomic scope" value="Eukaryota"/>
</dbReference>
<feature type="compositionally biased region" description="Polar residues" evidence="12">
    <location>
        <begin position="359"/>
        <end position="369"/>
    </location>
</feature>
<dbReference type="GO" id="GO:0001501">
    <property type="term" value="P:skeletal system development"/>
    <property type="evidence" value="ECO:0007669"/>
    <property type="project" value="Ensembl"/>
</dbReference>
<keyword evidence="4" id="KW-1017">Isopeptide bond</keyword>
<evidence type="ECO:0000313" key="14">
    <source>
        <dbReference type="Ensembl" id="ENSMLUP00000004796.2"/>
    </source>
</evidence>
<dbReference type="GO" id="GO:0070187">
    <property type="term" value="C:shelterin complex"/>
    <property type="evidence" value="ECO:0007669"/>
    <property type="project" value="Ensembl"/>
</dbReference>
<feature type="region of interest" description="Disordered" evidence="12">
    <location>
        <begin position="354"/>
        <end position="417"/>
    </location>
</feature>
<keyword evidence="7" id="KW-0779">Telomere</keyword>
<dbReference type="Gene3D" id="2.40.50.960">
    <property type="match status" value="1"/>
</dbReference>
<evidence type="ECO:0000256" key="6">
    <source>
        <dbReference type="ARBA" id="ARBA00022843"/>
    </source>
</evidence>
<dbReference type="InterPro" id="IPR028631">
    <property type="entry name" value="ACD"/>
</dbReference>
<dbReference type="FunFam" id="2.40.50.960:FF:000001">
    <property type="entry name" value="ACD, shelterin complex subunit and telomerase recruitment factor"/>
    <property type="match status" value="1"/>
</dbReference>
<reference evidence="14" key="2">
    <citation type="submission" date="2025-08" db="UniProtKB">
        <authorList>
            <consortium name="Ensembl"/>
        </authorList>
    </citation>
    <scope>IDENTIFICATION</scope>
</reference>
<dbReference type="GO" id="GO:0007004">
    <property type="term" value="P:telomere maintenance via telomerase"/>
    <property type="evidence" value="ECO:0007669"/>
    <property type="project" value="Ensembl"/>
</dbReference>
<evidence type="ECO:0000256" key="7">
    <source>
        <dbReference type="ARBA" id="ARBA00022895"/>
    </source>
</evidence>
<dbReference type="GO" id="GO:0016604">
    <property type="term" value="C:nuclear body"/>
    <property type="evidence" value="ECO:0007669"/>
    <property type="project" value="Ensembl"/>
</dbReference>
<proteinExistence type="predicted"/>
<evidence type="ECO:0000256" key="9">
    <source>
        <dbReference type="ARBA" id="ARBA00023242"/>
    </source>
</evidence>
<dbReference type="Ensembl" id="ENSMLUT00000005258.2">
    <property type="protein sequence ID" value="ENSMLUP00000004796.2"/>
    <property type="gene ID" value="ENSMLUG00000005251.2"/>
</dbReference>
<evidence type="ECO:0000313" key="15">
    <source>
        <dbReference type="Proteomes" id="UP000001074"/>
    </source>
</evidence>
<protein>
    <submittedName>
        <fullName evidence="14">ACD shelterin complex subunit and telomerase recruitment factor</fullName>
    </submittedName>
</protein>
<dbReference type="PANTHER" id="PTHR14487:SF3">
    <property type="entry name" value="ADRENOCORTICAL DYSPLASIA PROTEIN HOMOLOG"/>
    <property type="match status" value="1"/>
</dbReference>
<keyword evidence="15" id="KW-1185">Reference proteome</keyword>
<dbReference type="GO" id="GO:0035282">
    <property type="term" value="P:segmentation"/>
    <property type="evidence" value="ECO:0007669"/>
    <property type="project" value="Ensembl"/>
</dbReference>
<dbReference type="GO" id="GO:0010521">
    <property type="term" value="F:telomerase inhibitor activity"/>
    <property type="evidence" value="ECO:0007669"/>
    <property type="project" value="Ensembl"/>
</dbReference>
<accession>G1P4B8</accession>
<evidence type="ECO:0000256" key="8">
    <source>
        <dbReference type="ARBA" id="ARBA00023125"/>
    </source>
</evidence>
<evidence type="ECO:0000256" key="5">
    <source>
        <dbReference type="ARBA" id="ARBA00022553"/>
    </source>
</evidence>
<dbReference type="Proteomes" id="UP000001074">
    <property type="component" value="Unassembled WGS sequence"/>
</dbReference>
<dbReference type="PANTHER" id="PTHR14487">
    <property type="entry name" value="ADRENOCORTICAL DYSPLASIA PROTEIN ACD"/>
    <property type="match status" value="1"/>
</dbReference>
<feature type="region of interest" description="Disordered" evidence="12">
    <location>
        <begin position="1"/>
        <end position="34"/>
    </location>
</feature>
<dbReference type="GO" id="GO:0006886">
    <property type="term" value="P:intracellular protein transport"/>
    <property type="evidence" value="ECO:0007669"/>
    <property type="project" value="Ensembl"/>
</dbReference>
<comment type="function">
    <text evidence="10">Component of the shelterin complex (telosome) that is involved in the regulation of telomere length and protection. Shelterin associates with arrays of double-stranded TTAGGG repeats added by telomerase and protects chromosome ends. Without its protective activity, telomeres are no longer hidden from the DNA damage surveillance and chromosome ends are inappropriately processed by DNA repair pathways. Promotes binding of POT1 to single-stranded telomeric DNA. Modulates the inhibitory effects of POT1 on telomere elongation. The ACD-POT1 heterodimer enhances telomere elongation by recruiting telomerase to telomeres and increasing its processivity. May play a role in organogenesis.</text>
</comment>
<keyword evidence="6" id="KW-0832">Ubl conjugation</keyword>
<evidence type="ECO:0000256" key="1">
    <source>
        <dbReference type="ARBA" id="ARBA00004123"/>
    </source>
</evidence>
<dbReference type="GO" id="GO:0005697">
    <property type="term" value="C:telomerase holoenzyme complex"/>
    <property type="evidence" value="ECO:0007669"/>
    <property type="project" value="InterPro"/>
</dbReference>
<dbReference type="GO" id="GO:0042162">
    <property type="term" value="F:telomeric DNA binding"/>
    <property type="evidence" value="ECO:0007669"/>
    <property type="project" value="Ensembl"/>
</dbReference>